<organism evidence="2 3">
    <name type="scientific">Phytophthora nicotianae P10297</name>
    <dbReference type="NCBI Taxonomy" id="1317064"/>
    <lineage>
        <taxon>Eukaryota</taxon>
        <taxon>Sar</taxon>
        <taxon>Stramenopiles</taxon>
        <taxon>Oomycota</taxon>
        <taxon>Peronosporomycetes</taxon>
        <taxon>Peronosporales</taxon>
        <taxon>Peronosporaceae</taxon>
        <taxon>Phytophthora</taxon>
    </lineage>
</organism>
<proteinExistence type="predicted"/>
<accession>W2Z111</accession>
<feature type="compositionally biased region" description="Low complexity" evidence="1">
    <location>
        <begin position="20"/>
        <end position="35"/>
    </location>
</feature>
<reference evidence="2 3" key="1">
    <citation type="submission" date="2013-11" db="EMBL/GenBank/DDBJ databases">
        <title>The Genome Sequence of Phytophthora parasitica P10297.</title>
        <authorList>
            <consortium name="The Broad Institute Genomics Platform"/>
            <person name="Russ C."/>
            <person name="Tyler B."/>
            <person name="Panabieres F."/>
            <person name="Shan W."/>
            <person name="Tripathy S."/>
            <person name="Grunwald N."/>
            <person name="Machado M."/>
            <person name="Johnson C.S."/>
            <person name="Walker B."/>
            <person name="Young S.K."/>
            <person name="Zeng Q."/>
            <person name="Gargeya S."/>
            <person name="Fitzgerald M."/>
            <person name="Haas B."/>
            <person name="Abouelleil A."/>
            <person name="Allen A.W."/>
            <person name="Alvarado L."/>
            <person name="Arachchi H.M."/>
            <person name="Berlin A.M."/>
            <person name="Chapman S.B."/>
            <person name="Gainer-Dewar J."/>
            <person name="Goldberg J."/>
            <person name="Griggs A."/>
            <person name="Gujja S."/>
            <person name="Hansen M."/>
            <person name="Howarth C."/>
            <person name="Imamovic A."/>
            <person name="Ireland A."/>
            <person name="Larimer J."/>
            <person name="McCowan C."/>
            <person name="Murphy C."/>
            <person name="Pearson M."/>
            <person name="Poon T.W."/>
            <person name="Priest M."/>
            <person name="Roberts A."/>
            <person name="Saif S."/>
            <person name="Shea T."/>
            <person name="Sisk P."/>
            <person name="Sykes S."/>
            <person name="Wortman J."/>
            <person name="Nusbaum C."/>
            <person name="Birren B."/>
        </authorList>
    </citation>
    <scope>NUCLEOTIDE SEQUENCE [LARGE SCALE GENOMIC DNA]</scope>
    <source>
        <strain evidence="2 3">P10297</strain>
    </source>
</reference>
<comment type="caution">
    <text evidence="2">The sequence shown here is derived from an EMBL/GenBank/DDBJ whole genome shotgun (WGS) entry which is preliminary data.</text>
</comment>
<feature type="compositionally biased region" description="Polar residues" evidence="1">
    <location>
        <begin position="45"/>
        <end position="61"/>
    </location>
</feature>
<protein>
    <submittedName>
        <fullName evidence="2">Uncharacterized protein</fullName>
    </submittedName>
</protein>
<feature type="region of interest" description="Disordered" evidence="1">
    <location>
        <begin position="1"/>
        <end position="115"/>
    </location>
</feature>
<dbReference type="EMBL" id="ANIY01002519">
    <property type="protein sequence ID" value="ETP40651.1"/>
    <property type="molecule type" value="Genomic_DNA"/>
</dbReference>
<gene>
    <name evidence="2" type="ORF">F442_12056</name>
</gene>
<dbReference type="AlphaFoldDB" id="W2Z111"/>
<evidence type="ECO:0000313" key="2">
    <source>
        <dbReference type="EMBL" id="ETP40651.1"/>
    </source>
</evidence>
<sequence>MATPIGDAQPRPVSSPSIRHTSSPHHSSVPEHPQPAIRAAGPNPSRATQLTRAPRTQQTLARTPAPVQSARSPYTGELESSEEDDCYSTQPAAPSPQAPPTHHDATSPSVGIGHPSARVSLTYARAWSPTPAPSPLSSDLASFFSQFQAGAPDGHSTSAPAP</sequence>
<evidence type="ECO:0000256" key="1">
    <source>
        <dbReference type="SAM" id="MobiDB-lite"/>
    </source>
</evidence>
<dbReference type="Proteomes" id="UP000018948">
    <property type="component" value="Unassembled WGS sequence"/>
</dbReference>
<name>W2Z111_PHYNI</name>
<evidence type="ECO:0000313" key="3">
    <source>
        <dbReference type="Proteomes" id="UP000018948"/>
    </source>
</evidence>